<dbReference type="InterPro" id="IPR007627">
    <property type="entry name" value="RNA_pol_sigma70_r2"/>
</dbReference>
<reference evidence="8" key="1">
    <citation type="submission" date="2017-10" db="EMBL/GenBank/DDBJ databases">
        <title>Completed PacBio SMRT sequence of Methylosinus trichosporium OB3b reveals presence of a third large plasmid.</title>
        <authorList>
            <person name="Charles T.C."/>
            <person name="Lynch M.D.J."/>
            <person name="Heil J.R."/>
            <person name="Cheng J."/>
        </authorList>
    </citation>
    <scope>NUCLEOTIDE SEQUENCE [LARGE SCALE GENOMIC DNA]</scope>
    <source>
        <strain evidence="8">OB3b</strain>
    </source>
</reference>
<dbReference type="PANTHER" id="PTHR43133:SF63">
    <property type="entry name" value="RNA POLYMERASE SIGMA FACTOR FECI-RELATED"/>
    <property type="match status" value="1"/>
</dbReference>
<evidence type="ECO:0000256" key="1">
    <source>
        <dbReference type="ARBA" id="ARBA00010641"/>
    </source>
</evidence>
<dbReference type="GO" id="GO:0016987">
    <property type="term" value="F:sigma factor activity"/>
    <property type="evidence" value="ECO:0007669"/>
    <property type="project" value="UniProtKB-KW"/>
</dbReference>
<dbReference type="Gene3D" id="1.10.1740.10">
    <property type="match status" value="1"/>
</dbReference>
<dbReference type="AlphaFoldDB" id="A0A2D2D1F1"/>
<dbReference type="Proteomes" id="UP000230709">
    <property type="component" value="Chromosome"/>
</dbReference>
<dbReference type="InterPro" id="IPR036388">
    <property type="entry name" value="WH-like_DNA-bd_sf"/>
</dbReference>
<evidence type="ECO:0000259" key="5">
    <source>
        <dbReference type="Pfam" id="PF04542"/>
    </source>
</evidence>
<evidence type="ECO:0000313" key="7">
    <source>
        <dbReference type="EMBL" id="ATQ68812.1"/>
    </source>
</evidence>
<organism evidence="7 8">
    <name type="scientific">Methylosinus trichosporium (strain ATCC 35070 / NCIMB 11131 / UNIQEM 75 / OB3b)</name>
    <dbReference type="NCBI Taxonomy" id="595536"/>
    <lineage>
        <taxon>Bacteria</taxon>
        <taxon>Pseudomonadati</taxon>
        <taxon>Pseudomonadota</taxon>
        <taxon>Alphaproteobacteria</taxon>
        <taxon>Hyphomicrobiales</taxon>
        <taxon>Methylocystaceae</taxon>
        <taxon>Methylosinus</taxon>
    </lineage>
</organism>
<evidence type="ECO:0000259" key="6">
    <source>
        <dbReference type="Pfam" id="PF08281"/>
    </source>
</evidence>
<dbReference type="InterPro" id="IPR013249">
    <property type="entry name" value="RNA_pol_sigma70_r4_t2"/>
</dbReference>
<dbReference type="InterPro" id="IPR039425">
    <property type="entry name" value="RNA_pol_sigma-70-like"/>
</dbReference>
<gene>
    <name evidence="7" type="ORF">CQW49_13670</name>
</gene>
<dbReference type="RefSeq" id="WP_003613600.1">
    <property type="nucleotide sequence ID" value="NZ_ADVE02000001.1"/>
</dbReference>
<evidence type="ECO:0000256" key="3">
    <source>
        <dbReference type="ARBA" id="ARBA00023082"/>
    </source>
</evidence>
<protein>
    <submittedName>
        <fullName evidence="7">RNA polymerase sigma factor</fullName>
    </submittedName>
</protein>
<dbReference type="EMBL" id="CP023737">
    <property type="protein sequence ID" value="ATQ68812.1"/>
    <property type="molecule type" value="Genomic_DNA"/>
</dbReference>
<dbReference type="SUPFAM" id="SSF88659">
    <property type="entry name" value="Sigma3 and sigma4 domains of RNA polymerase sigma factors"/>
    <property type="match status" value="1"/>
</dbReference>
<sequence length="166" mass="18915">MSDEKSRFVSRLFSNGRRELFAYLSRKVGREDASDLLQETFVRVLRHGRFDAVADPQSLLKRVAVNLARDHARRRRTEARVIDVAAEPDLAASTDHPPDARLEAEEKWRLLCEAVDGLPPRCREVFLLFMTEGLDLGEIAARLGISRNMAQKHMRLAMARCWAAVD</sequence>
<dbReference type="STRING" id="595536.GCA_000178815_02432"/>
<dbReference type="Pfam" id="PF04542">
    <property type="entry name" value="Sigma70_r2"/>
    <property type="match status" value="1"/>
</dbReference>
<proteinExistence type="inferred from homology"/>
<evidence type="ECO:0000256" key="2">
    <source>
        <dbReference type="ARBA" id="ARBA00023015"/>
    </source>
</evidence>
<keyword evidence="8" id="KW-1185">Reference proteome</keyword>
<keyword evidence="3" id="KW-0731">Sigma factor</keyword>
<dbReference type="PANTHER" id="PTHR43133">
    <property type="entry name" value="RNA POLYMERASE ECF-TYPE SIGMA FACTO"/>
    <property type="match status" value="1"/>
</dbReference>
<dbReference type="GO" id="GO:0006352">
    <property type="term" value="P:DNA-templated transcription initiation"/>
    <property type="evidence" value="ECO:0007669"/>
    <property type="project" value="InterPro"/>
</dbReference>
<comment type="similarity">
    <text evidence="1">Belongs to the sigma-70 factor family. ECF subfamily.</text>
</comment>
<accession>A0A2D2D1F1</accession>
<evidence type="ECO:0000256" key="4">
    <source>
        <dbReference type="ARBA" id="ARBA00023163"/>
    </source>
</evidence>
<dbReference type="InterPro" id="IPR013325">
    <property type="entry name" value="RNA_pol_sigma_r2"/>
</dbReference>
<dbReference type="Pfam" id="PF08281">
    <property type="entry name" value="Sigma70_r4_2"/>
    <property type="match status" value="1"/>
</dbReference>
<keyword evidence="4" id="KW-0804">Transcription</keyword>
<keyword evidence="2" id="KW-0805">Transcription regulation</keyword>
<feature type="domain" description="RNA polymerase sigma-70 region 2" evidence="5">
    <location>
        <begin position="16"/>
        <end position="76"/>
    </location>
</feature>
<feature type="domain" description="RNA polymerase sigma factor 70 region 4 type 2" evidence="6">
    <location>
        <begin position="113"/>
        <end position="161"/>
    </location>
</feature>
<dbReference type="InterPro" id="IPR013324">
    <property type="entry name" value="RNA_pol_sigma_r3/r4-like"/>
</dbReference>
<dbReference type="KEGG" id="mtw:CQW49_13670"/>
<dbReference type="SUPFAM" id="SSF88946">
    <property type="entry name" value="Sigma2 domain of RNA polymerase sigma factors"/>
    <property type="match status" value="1"/>
</dbReference>
<dbReference type="GO" id="GO:0003677">
    <property type="term" value="F:DNA binding"/>
    <property type="evidence" value="ECO:0007669"/>
    <property type="project" value="InterPro"/>
</dbReference>
<name>A0A2D2D1F1_METT3</name>
<dbReference type="Gene3D" id="1.10.10.10">
    <property type="entry name" value="Winged helix-like DNA-binding domain superfamily/Winged helix DNA-binding domain"/>
    <property type="match status" value="1"/>
</dbReference>
<dbReference type="InterPro" id="IPR014284">
    <property type="entry name" value="RNA_pol_sigma-70_dom"/>
</dbReference>
<evidence type="ECO:0000313" key="8">
    <source>
        <dbReference type="Proteomes" id="UP000230709"/>
    </source>
</evidence>
<dbReference type="NCBIfam" id="TIGR02937">
    <property type="entry name" value="sigma70-ECF"/>
    <property type="match status" value="1"/>
</dbReference>